<reference evidence="2" key="1">
    <citation type="submission" date="2022-07" db="EMBL/GenBank/DDBJ databases">
        <title>The genome of Lyophyllum shimeji provides insight into the initial evolution of ectomycorrhizal fungal genome.</title>
        <authorList>
            <person name="Kobayashi Y."/>
            <person name="Shibata T."/>
            <person name="Hirakawa H."/>
            <person name="Shigenobu S."/>
            <person name="Nishiyama T."/>
            <person name="Yamada A."/>
            <person name="Hasebe M."/>
            <person name="Kawaguchi M."/>
        </authorList>
    </citation>
    <scope>NUCLEOTIDE SEQUENCE</scope>
    <source>
        <strain evidence="2">AT787</strain>
    </source>
</reference>
<protein>
    <submittedName>
        <fullName evidence="2">Uncharacterized protein</fullName>
    </submittedName>
</protein>
<accession>A0A9P3Q0R7</accession>
<evidence type="ECO:0000313" key="2">
    <source>
        <dbReference type="EMBL" id="GLB45515.1"/>
    </source>
</evidence>
<proteinExistence type="predicted"/>
<keyword evidence="3" id="KW-1185">Reference proteome</keyword>
<feature type="region of interest" description="Disordered" evidence="1">
    <location>
        <begin position="1"/>
        <end position="31"/>
    </location>
</feature>
<dbReference type="EMBL" id="BRPK01000023">
    <property type="protein sequence ID" value="GLB45515.1"/>
    <property type="molecule type" value="Genomic_DNA"/>
</dbReference>
<feature type="region of interest" description="Disordered" evidence="1">
    <location>
        <begin position="49"/>
        <end position="71"/>
    </location>
</feature>
<name>A0A9P3Q0R7_LYOSH</name>
<evidence type="ECO:0000313" key="3">
    <source>
        <dbReference type="Proteomes" id="UP001063166"/>
    </source>
</evidence>
<dbReference type="AlphaFoldDB" id="A0A9P3Q0R7"/>
<evidence type="ECO:0000256" key="1">
    <source>
        <dbReference type="SAM" id="MobiDB-lite"/>
    </source>
</evidence>
<dbReference type="Proteomes" id="UP001063166">
    <property type="component" value="Unassembled WGS sequence"/>
</dbReference>
<sequence>MAQNRHRPARPGTREHSCGTPHPDPRNFTPTLDTLIDPDMHGEGLNMALFSVRPGPGAGDSPAADSESDVGSIAVDPAGRVLLVSPSDTKGILYLAQEALTTPTEDDGGWGIIILPAEPLPVHPLHPVRSLQLHG</sequence>
<organism evidence="2 3">
    <name type="scientific">Lyophyllum shimeji</name>
    <name type="common">Hon-shimeji</name>
    <name type="synonym">Tricholoma shimeji</name>
    <dbReference type="NCBI Taxonomy" id="47721"/>
    <lineage>
        <taxon>Eukaryota</taxon>
        <taxon>Fungi</taxon>
        <taxon>Dikarya</taxon>
        <taxon>Basidiomycota</taxon>
        <taxon>Agaricomycotina</taxon>
        <taxon>Agaricomycetes</taxon>
        <taxon>Agaricomycetidae</taxon>
        <taxon>Agaricales</taxon>
        <taxon>Tricholomatineae</taxon>
        <taxon>Lyophyllaceae</taxon>
        <taxon>Lyophyllum</taxon>
    </lineage>
</organism>
<comment type="caution">
    <text evidence="2">The sequence shown here is derived from an EMBL/GenBank/DDBJ whole genome shotgun (WGS) entry which is preliminary data.</text>
</comment>
<gene>
    <name evidence="2" type="ORF">LshimejAT787_2300750</name>
</gene>